<gene>
    <name evidence="11" type="ORF">CLN94_03835</name>
</gene>
<evidence type="ECO:0000256" key="3">
    <source>
        <dbReference type="ARBA" id="ARBA00022679"/>
    </source>
</evidence>
<dbReference type="OrthoDB" id="9787072at2"/>
<comment type="pathway">
    <text evidence="1">Lipid metabolism.</text>
</comment>
<keyword evidence="2" id="KW-0444">Lipid biosynthesis</keyword>
<evidence type="ECO:0000256" key="7">
    <source>
        <dbReference type="ARBA" id="ARBA00039058"/>
    </source>
</evidence>
<comment type="caution">
    <text evidence="11">The sequence shown here is derived from an EMBL/GenBank/DDBJ whole genome shotgun (WGS) entry which is preliminary data.</text>
</comment>
<dbReference type="EC" id="2.3.2.30" evidence="7"/>
<evidence type="ECO:0000256" key="4">
    <source>
        <dbReference type="ARBA" id="ARBA00023098"/>
    </source>
</evidence>
<keyword evidence="3 11" id="KW-0808">Transferase</keyword>
<evidence type="ECO:0000256" key="5">
    <source>
        <dbReference type="ARBA" id="ARBA00023315"/>
    </source>
</evidence>
<dbReference type="PANTHER" id="PTHR37323:SF1">
    <property type="entry name" value="L-ORNITHINE N(ALPHA)-ACYLTRANSFERASE"/>
    <property type="match status" value="1"/>
</dbReference>
<evidence type="ECO:0000256" key="8">
    <source>
        <dbReference type="ARBA" id="ARBA00039866"/>
    </source>
</evidence>
<comment type="function">
    <text evidence="9">Catalyzes the first step in the biosynthesis of ornithine lipids, which are phosphorus-free membrane lipids. Catalyzes the 3-hydroxyacyl-acyl carrier protein-dependent acylation of ornithine to form lyso-ornithine lipid (LOL).</text>
</comment>
<comment type="similarity">
    <text evidence="6">Belongs to the acetyltransferase family. OlsB subfamily.</text>
</comment>
<keyword evidence="4" id="KW-0443">Lipid metabolism</keyword>
<protein>
    <recommendedName>
        <fullName evidence="8">L-ornithine N(alpha)-acyltransferase</fullName>
        <ecNumber evidence="7">2.3.2.30</ecNumber>
    </recommendedName>
</protein>
<dbReference type="GO" id="GO:0043810">
    <property type="term" value="F:ornithine-acyl [acyl carrier protein] N-acyltransferase activity"/>
    <property type="evidence" value="ECO:0007669"/>
    <property type="project" value="UniProtKB-EC"/>
</dbReference>
<dbReference type="InterPro" id="IPR052351">
    <property type="entry name" value="Ornithine_N-alpha-AT"/>
</dbReference>
<evidence type="ECO:0000256" key="2">
    <source>
        <dbReference type="ARBA" id="ARBA00022516"/>
    </source>
</evidence>
<dbReference type="InterPro" id="IPR016181">
    <property type="entry name" value="Acyl_CoA_acyltransferase"/>
</dbReference>
<comment type="catalytic activity">
    <reaction evidence="10">
        <text>a (3R)-hydroxyacyl-[ACP] + L-ornithine = a lyso-ornithine lipid + holo-[ACP] + H(+)</text>
        <dbReference type="Rhea" id="RHEA:20633"/>
        <dbReference type="Rhea" id="RHEA-COMP:9685"/>
        <dbReference type="Rhea" id="RHEA-COMP:9945"/>
        <dbReference type="ChEBI" id="CHEBI:15378"/>
        <dbReference type="ChEBI" id="CHEBI:46911"/>
        <dbReference type="ChEBI" id="CHEBI:64479"/>
        <dbReference type="ChEBI" id="CHEBI:78827"/>
        <dbReference type="ChEBI" id="CHEBI:138482"/>
        <dbReference type="EC" id="2.3.2.30"/>
    </reaction>
    <physiologicalReaction direction="left-to-right" evidence="10">
        <dbReference type="Rhea" id="RHEA:20634"/>
    </physiologicalReaction>
</comment>
<dbReference type="Gene3D" id="3.40.630.30">
    <property type="match status" value="1"/>
</dbReference>
<keyword evidence="12" id="KW-1185">Reference proteome</keyword>
<evidence type="ECO:0000313" key="11">
    <source>
        <dbReference type="EMBL" id="PCD77641.1"/>
    </source>
</evidence>
<evidence type="ECO:0000313" key="12">
    <source>
        <dbReference type="Proteomes" id="UP000243507"/>
    </source>
</evidence>
<proteinExistence type="inferred from homology"/>
<evidence type="ECO:0000256" key="6">
    <source>
        <dbReference type="ARBA" id="ARBA00038095"/>
    </source>
</evidence>
<sequence length="245" mass="26626">MELGFEKGRYRLRLSRSPEDVAAVQALRGACFRGGGLDADALDSQCHHALIEDITGDRLVACFRLLHLPSGADLGHSYSAGFYDLGPLAALEGGFVELGRFCVAPDVIDPDILRLAWAALVKIVEGAGAARYLIGCSSFQGTDWARFRDALGALAARHLAPPELQPGRRAPEWLDYPAQIAPDSIDPRESLRQMPPLLRSYLTMGGMVSDHAVIDRDLGTLHVFTMLDTTRIPPARLQALRALAQ</sequence>
<reference evidence="11 12" key="1">
    <citation type="submission" date="2017-09" db="EMBL/GenBank/DDBJ databases">
        <title>A multilocus sequence analysis scheme for characterization of bacteria in the genus Thioclava.</title>
        <authorList>
            <person name="Liu Y."/>
            <person name="Shao Z."/>
        </authorList>
    </citation>
    <scope>NUCLEOTIDE SEQUENCE [LARGE SCALE GENOMIC DNA]</scope>
    <source>
        <strain evidence="11 12">CAU 1312</strain>
    </source>
</reference>
<organism evidence="11 12">
    <name type="scientific">Pseudothioclava arenosa</name>
    <dbReference type="NCBI Taxonomy" id="1795308"/>
    <lineage>
        <taxon>Bacteria</taxon>
        <taxon>Pseudomonadati</taxon>
        <taxon>Pseudomonadota</taxon>
        <taxon>Alphaproteobacteria</taxon>
        <taxon>Rhodobacterales</taxon>
        <taxon>Paracoccaceae</taxon>
        <taxon>Pseudothioclava</taxon>
    </lineage>
</organism>
<evidence type="ECO:0000256" key="9">
    <source>
        <dbReference type="ARBA" id="ARBA00045724"/>
    </source>
</evidence>
<name>A0A2A4CQX3_9RHOB</name>
<evidence type="ECO:0000256" key="1">
    <source>
        <dbReference type="ARBA" id="ARBA00005189"/>
    </source>
</evidence>
<dbReference type="EMBL" id="NTJD01000002">
    <property type="protein sequence ID" value="PCD77641.1"/>
    <property type="molecule type" value="Genomic_DNA"/>
</dbReference>
<dbReference type="RefSeq" id="WP_096431291.1">
    <property type="nucleotide sequence ID" value="NZ_NTJD01000002.1"/>
</dbReference>
<dbReference type="Proteomes" id="UP000243507">
    <property type="component" value="Unassembled WGS sequence"/>
</dbReference>
<keyword evidence="5 11" id="KW-0012">Acyltransferase</keyword>
<dbReference type="SUPFAM" id="SSF55729">
    <property type="entry name" value="Acyl-CoA N-acyltransferases (Nat)"/>
    <property type="match status" value="1"/>
</dbReference>
<evidence type="ECO:0000256" key="10">
    <source>
        <dbReference type="ARBA" id="ARBA00047785"/>
    </source>
</evidence>
<dbReference type="GO" id="GO:0006629">
    <property type="term" value="P:lipid metabolic process"/>
    <property type="evidence" value="ECO:0007669"/>
    <property type="project" value="UniProtKB-KW"/>
</dbReference>
<dbReference type="Pfam" id="PF13444">
    <property type="entry name" value="Acetyltransf_5"/>
    <property type="match status" value="1"/>
</dbReference>
<dbReference type="PANTHER" id="PTHR37323">
    <property type="entry name" value="GCN5-RELATED N-ACETYLTRANSFERASE"/>
    <property type="match status" value="1"/>
</dbReference>
<dbReference type="AlphaFoldDB" id="A0A2A4CQX3"/>
<accession>A0A2A4CQX3</accession>